<dbReference type="EMBL" id="WBUI01000020">
    <property type="protein sequence ID" value="KAB2930501.1"/>
    <property type="molecule type" value="Genomic_DNA"/>
</dbReference>
<dbReference type="OrthoDB" id="343191at2"/>
<sequence length="257" mass="29986">MQNSELIERTWELYSQQKFQEIVSVADGLNDTSLAEIQHLALMELGQHRDFTPTGDGMFGELYRAMHSYHKRNFETASRGLGGWILNRGYYGQWLLDRFVESCRRSSQFDLLFKVASRLIQTNKSPRVAEAVFLALYHLGKYEDALKIFDTYREHFSDGSLMQYAGECLMKLQRYDEAERFFLALFKKMSGRDYQDNYEEVRDRYVKAMPGLKALEKKQGLSEGEWMEIGMGYLFSGDYARALDIFQKIKKSKQKAA</sequence>
<evidence type="ECO:0008006" key="3">
    <source>
        <dbReference type="Google" id="ProtNLM"/>
    </source>
</evidence>
<name>A0A833LX86_9LEPT</name>
<reference evidence="1 2" key="1">
    <citation type="submission" date="2019-10" db="EMBL/GenBank/DDBJ databases">
        <title>Extracellular Electron Transfer in a Candidatus Methanoperedens spp. Enrichment Culture.</title>
        <authorList>
            <person name="Berger S."/>
            <person name="Rangel Shaw D."/>
            <person name="Berben T."/>
            <person name="In 'T Zandt M."/>
            <person name="Frank J."/>
            <person name="Reimann J."/>
            <person name="Jetten M.S.M."/>
            <person name="Welte C.U."/>
        </authorList>
    </citation>
    <scope>NUCLEOTIDE SEQUENCE [LARGE SCALE GENOMIC DNA]</scope>
    <source>
        <strain evidence="1">SB12</strain>
    </source>
</reference>
<evidence type="ECO:0000313" key="1">
    <source>
        <dbReference type="EMBL" id="KAB2930501.1"/>
    </source>
</evidence>
<dbReference type="AlphaFoldDB" id="A0A833LX86"/>
<protein>
    <recommendedName>
        <fullName evidence="3">Tetratricopeptide repeat protein</fullName>
    </recommendedName>
</protein>
<dbReference type="RefSeq" id="WP_002769871.1">
    <property type="nucleotide sequence ID" value="NZ_JQDG01000002.1"/>
</dbReference>
<organism evidence="1 2">
    <name type="scientific">Leptonema illini</name>
    <dbReference type="NCBI Taxonomy" id="183"/>
    <lineage>
        <taxon>Bacteria</taxon>
        <taxon>Pseudomonadati</taxon>
        <taxon>Spirochaetota</taxon>
        <taxon>Spirochaetia</taxon>
        <taxon>Leptospirales</taxon>
        <taxon>Leptospiraceae</taxon>
        <taxon>Leptonema</taxon>
    </lineage>
</organism>
<gene>
    <name evidence="1" type="ORF">F9K24_16730</name>
</gene>
<dbReference type="Pfam" id="PF12895">
    <property type="entry name" value="ANAPC3"/>
    <property type="match status" value="1"/>
</dbReference>
<dbReference type="Gene3D" id="1.25.40.10">
    <property type="entry name" value="Tetratricopeptide repeat domain"/>
    <property type="match status" value="1"/>
</dbReference>
<dbReference type="Proteomes" id="UP000460298">
    <property type="component" value="Unassembled WGS sequence"/>
</dbReference>
<proteinExistence type="predicted"/>
<comment type="caution">
    <text evidence="1">The sequence shown here is derived from an EMBL/GenBank/DDBJ whole genome shotgun (WGS) entry which is preliminary data.</text>
</comment>
<dbReference type="InterPro" id="IPR011990">
    <property type="entry name" value="TPR-like_helical_dom_sf"/>
</dbReference>
<evidence type="ECO:0000313" key="2">
    <source>
        <dbReference type="Proteomes" id="UP000460298"/>
    </source>
</evidence>
<accession>A0A833LX86</accession>
<dbReference type="SUPFAM" id="SSF48452">
    <property type="entry name" value="TPR-like"/>
    <property type="match status" value="1"/>
</dbReference>